<organism evidence="2 3">
    <name type="scientific">Geodermatophilus telluris</name>
    <dbReference type="NCBI Taxonomy" id="1190417"/>
    <lineage>
        <taxon>Bacteria</taxon>
        <taxon>Bacillati</taxon>
        <taxon>Actinomycetota</taxon>
        <taxon>Actinomycetes</taxon>
        <taxon>Geodermatophilales</taxon>
        <taxon>Geodermatophilaceae</taxon>
        <taxon>Geodermatophilus</taxon>
    </lineage>
</organism>
<gene>
    <name evidence="2" type="ORF">SAMN05660690_3018</name>
</gene>
<dbReference type="OrthoDB" id="5144898at2"/>
<name>A0A1G6QN39_9ACTN</name>
<accession>A0A1G6QN39</accession>
<dbReference type="Proteomes" id="UP000199416">
    <property type="component" value="Unassembled WGS sequence"/>
</dbReference>
<proteinExistence type="predicted"/>
<dbReference type="AlphaFoldDB" id="A0A1G6QN39"/>
<dbReference type="RefSeq" id="WP_091366784.1">
    <property type="nucleotide sequence ID" value="NZ_FMZF01000004.1"/>
</dbReference>
<protein>
    <submittedName>
        <fullName evidence="2">Uncharacterized protein</fullName>
    </submittedName>
</protein>
<reference evidence="3" key="1">
    <citation type="submission" date="2016-10" db="EMBL/GenBank/DDBJ databases">
        <authorList>
            <person name="Varghese N."/>
            <person name="Submissions S."/>
        </authorList>
    </citation>
    <scope>NUCLEOTIDE SEQUENCE [LARGE SCALE GENOMIC DNA]</scope>
    <source>
        <strain evidence="3">DSM 45421</strain>
    </source>
</reference>
<sequence length="197" mass="21143">MNLAAALRRRFTRPPEPVRAVVDAAQRSGTDPDERVLAWGELVRGQGWLVATSRGLRVVPADLPLAEAGEVGVLRWHEVGAARWTATHDGGGSFAVTALAEVEPGVQAREPVQRHALADAGDLPAVVRRRVDDTVVASQRSPLPNGGGVLLVARRVPGQAAREWTVVFDDDAHRSDPEAREVARRKLAEAVSADQPD</sequence>
<feature type="region of interest" description="Disordered" evidence="1">
    <location>
        <begin position="172"/>
        <end position="197"/>
    </location>
</feature>
<dbReference type="EMBL" id="FMZF01000004">
    <property type="protein sequence ID" value="SDC93733.1"/>
    <property type="molecule type" value="Genomic_DNA"/>
</dbReference>
<keyword evidence="3" id="KW-1185">Reference proteome</keyword>
<evidence type="ECO:0000313" key="2">
    <source>
        <dbReference type="EMBL" id="SDC93733.1"/>
    </source>
</evidence>
<dbReference type="STRING" id="1190417.SAMN05660690_3018"/>
<feature type="compositionally biased region" description="Basic and acidic residues" evidence="1">
    <location>
        <begin position="172"/>
        <end position="188"/>
    </location>
</feature>
<evidence type="ECO:0000313" key="3">
    <source>
        <dbReference type="Proteomes" id="UP000199416"/>
    </source>
</evidence>
<evidence type="ECO:0000256" key="1">
    <source>
        <dbReference type="SAM" id="MobiDB-lite"/>
    </source>
</evidence>